<proteinExistence type="predicted"/>
<organism evidence="1 2">
    <name type="scientific">Trichothecium roseum</name>
    <dbReference type="NCBI Taxonomy" id="47278"/>
    <lineage>
        <taxon>Eukaryota</taxon>
        <taxon>Fungi</taxon>
        <taxon>Dikarya</taxon>
        <taxon>Ascomycota</taxon>
        <taxon>Pezizomycotina</taxon>
        <taxon>Sordariomycetes</taxon>
        <taxon>Hypocreomycetidae</taxon>
        <taxon>Hypocreales</taxon>
        <taxon>Hypocreales incertae sedis</taxon>
        <taxon>Trichothecium</taxon>
    </lineage>
</organism>
<dbReference type="EMBL" id="CM047940">
    <property type="protein sequence ID" value="KAI9904995.1"/>
    <property type="molecule type" value="Genomic_DNA"/>
</dbReference>
<comment type="caution">
    <text evidence="1">The sequence shown here is derived from an EMBL/GenBank/DDBJ whole genome shotgun (WGS) entry which is preliminary data.</text>
</comment>
<evidence type="ECO:0000313" key="2">
    <source>
        <dbReference type="Proteomes" id="UP001163324"/>
    </source>
</evidence>
<dbReference type="Proteomes" id="UP001163324">
    <property type="component" value="Chromosome 1"/>
</dbReference>
<keyword evidence="2" id="KW-1185">Reference proteome</keyword>
<protein>
    <submittedName>
        <fullName evidence="1">Uncharacterized protein</fullName>
    </submittedName>
</protein>
<evidence type="ECO:0000313" key="1">
    <source>
        <dbReference type="EMBL" id="KAI9904995.1"/>
    </source>
</evidence>
<name>A0ACC0VGN2_9HYPO</name>
<accession>A0ACC0VGN2</accession>
<reference evidence="1" key="1">
    <citation type="submission" date="2022-10" db="EMBL/GenBank/DDBJ databases">
        <title>Complete Genome of Trichothecium roseum strain YXFP-22015, a Plant Pathogen Isolated from Citrus.</title>
        <authorList>
            <person name="Wang Y."/>
            <person name="Zhu L."/>
        </authorList>
    </citation>
    <scope>NUCLEOTIDE SEQUENCE</scope>
    <source>
        <strain evidence="1">YXFP-22015</strain>
    </source>
</reference>
<gene>
    <name evidence="1" type="ORF">N3K66_001524</name>
</gene>
<sequence length="222" mass="23241">MSQEEPGSPPNPSPKKKQSSATAPSPPEIIPNTPLPDPASWEHVVVALSAKKQGQLLKGTGHDDNAGQQPGLPPYLSAWPIIAKALSAALLSRSDGLYVQSSMEVHRKDFLLFTRTDAVRKDGTGGILEMHIANTLPAAAPASDSDAAAAAAAAPSWQGHWQEARPTIVHFVKQKFSSSPKADAKTEEPGGETDAEGAAASAPAAEAPKDDSADLTQSFRRK</sequence>